<dbReference type="Proteomes" id="UP000193087">
    <property type="component" value="Unassembled WGS sequence"/>
</dbReference>
<dbReference type="RefSeq" id="WP_085251490.1">
    <property type="nucleotide sequence ID" value="NZ_CAJMWJ010000004.1"/>
</dbReference>
<sequence length="174" mass="17431">MAAGLVCLSAPGCGRVTGGSAETTAHSDPAEPVPGIAPTLPDHIPPDALSCIASPIGNGLATTATVSDPAAPRITISVPDGWNSAAGTGDTALTLTGPKISPALWHLGTTNFAHRVDLADELRPTSRGRPQPGAFYSGATSRKISVSSHTGAPQVIPEGAGPVKTTAAFVFCLF</sequence>
<protein>
    <submittedName>
        <fullName evidence="1">Uncharacterized protein</fullName>
    </submittedName>
</protein>
<gene>
    <name evidence="1" type="ORF">AWC22_23900</name>
</gene>
<dbReference type="STRING" id="486698.AWC22_23900"/>
<dbReference type="OrthoDB" id="4625123at2"/>
<dbReference type="AlphaFoldDB" id="A0A1X2CCJ3"/>
<proteinExistence type="predicted"/>
<name>A0A1X2CCJ3_9MYCO</name>
<accession>A0A1X2CCJ3</accession>
<keyword evidence="2" id="KW-1185">Reference proteome</keyword>
<dbReference type="EMBL" id="LQPQ01000128">
    <property type="protein sequence ID" value="ORW73620.1"/>
    <property type="molecule type" value="Genomic_DNA"/>
</dbReference>
<organism evidence="1 2">
    <name type="scientific">Mycobacterium riyadhense</name>
    <dbReference type="NCBI Taxonomy" id="486698"/>
    <lineage>
        <taxon>Bacteria</taxon>
        <taxon>Bacillati</taxon>
        <taxon>Actinomycetota</taxon>
        <taxon>Actinomycetes</taxon>
        <taxon>Mycobacteriales</taxon>
        <taxon>Mycobacteriaceae</taxon>
        <taxon>Mycobacterium</taxon>
    </lineage>
</organism>
<evidence type="ECO:0000313" key="2">
    <source>
        <dbReference type="Proteomes" id="UP000193087"/>
    </source>
</evidence>
<reference evidence="1 2" key="1">
    <citation type="submission" date="2016-01" db="EMBL/GenBank/DDBJ databases">
        <title>The new phylogeny of the genus Mycobacterium.</title>
        <authorList>
            <person name="Tarcisio F."/>
            <person name="Conor M."/>
            <person name="Antonella G."/>
            <person name="Elisabetta G."/>
            <person name="Giulia F.S."/>
            <person name="Sara T."/>
            <person name="Anna F."/>
            <person name="Clotilde B."/>
            <person name="Roberto B."/>
            <person name="Veronica D.S."/>
            <person name="Fabio R."/>
            <person name="Monica P."/>
            <person name="Olivier J."/>
            <person name="Enrico T."/>
            <person name="Nicola S."/>
        </authorList>
    </citation>
    <scope>NUCLEOTIDE SEQUENCE [LARGE SCALE GENOMIC DNA]</scope>
    <source>
        <strain evidence="1 2">DSM 45176</strain>
    </source>
</reference>
<evidence type="ECO:0000313" key="1">
    <source>
        <dbReference type="EMBL" id="ORW73620.1"/>
    </source>
</evidence>
<comment type="caution">
    <text evidence="1">The sequence shown here is derived from an EMBL/GenBank/DDBJ whole genome shotgun (WGS) entry which is preliminary data.</text>
</comment>